<reference evidence="2 3" key="1">
    <citation type="submission" date="2021-06" db="EMBL/GenBank/DDBJ databases">
        <title>Caerostris extrusa draft genome.</title>
        <authorList>
            <person name="Kono N."/>
            <person name="Arakawa K."/>
        </authorList>
    </citation>
    <scope>NUCLEOTIDE SEQUENCE [LARGE SCALE GENOMIC DNA]</scope>
</reference>
<sequence>MSLYADETFFGSDFVEIPCEFCGELYPLELLMDHQSGCRAELLSAAAALDAVSSVKAADASSAMSAAASSAMAAASSDSSISFIIPKAAASVRTVQIEQTPNLPNLQSSAASTSKTSPVKQSKEGSISKVINAIDELLIDDDEDDISLEHEDLSSQETETKLMSFGCAVAKRTEEDKPTFRSPILPLVSKDDGKEMEDTFKSLSDDDEDDTECLEDFWKRAAVKIDQRLSQLRRTVI</sequence>
<keyword evidence="3" id="KW-1185">Reference proteome</keyword>
<comment type="caution">
    <text evidence="2">The sequence shown here is derived from an EMBL/GenBank/DDBJ whole genome shotgun (WGS) entry which is preliminary data.</text>
</comment>
<dbReference type="EMBL" id="BPLR01005709">
    <property type="protein sequence ID" value="GIY04465.1"/>
    <property type="molecule type" value="Genomic_DNA"/>
</dbReference>
<dbReference type="Proteomes" id="UP001054945">
    <property type="component" value="Unassembled WGS sequence"/>
</dbReference>
<evidence type="ECO:0000256" key="1">
    <source>
        <dbReference type="SAM" id="MobiDB-lite"/>
    </source>
</evidence>
<protein>
    <submittedName>
        <fullName evidence="2">Uncharacterized protein</fullName>
    </submittedName>
</protein>
<feature type="region of interest" description="Disordered" evidence="1">
    <location>
        <begin position="103"/>
        <end position="125"/>
    </location>
</feature>
<evidence type="ECO:0000313" key="2">
    <source>
        <dbReference type="EMBL" id="GIY04465.1"/>
    </source>
</evidence>
<name>A0AAV4Q5Y0_CAEEX</name>
<dbReference type="AlphaFoldDB" id="A0AAV4Q5Y0"/>
<gene>
    <name evidence="2" type="ORF">CEXT_91801</name>
</gene>
<evidence type="ECO:0000313" key="3">
    <source>
        <dbReference type="Proteomes" id="UP001054945"/>
    </source>
</evidence>
<accession>A0AAV4Q5Y0</accession>
<feature type="compositionally biased region" description="Polar residues" evidence="1">
    <location>
        <begin position="103"/>
        <end position="120"/>
    </location>
</feature>
<proteinExistence type="predicted"/>
<organism evidence="2 3">
    <name type="scientific">Caerostris extrusa</name>
    <name type="common">Bark spider</name>
    <name type="synonym">Caerostris bankana</name>
    <dbReference type="NCBI Taxonomy" id="172846"/>
    <lineage>
        <taxon>Eukaryota</taxon>
        <taxon>Metazoa</taxon>
        <taxon>Ecdysozoa</taxon>
        <taxon>Arthropoda</taxon>
        <taxon>Chelicerata</taxon>
        <taxon>Arachnida</taxon>
        <taxon>Araneae</taxon>
        <taxon>Araneomorphae</taxon>
        <taxon>Entelegynae</taxon>
        <taxon>Araneoidea</taxon>
        <taxon>Araneidae</taxon>
        <taxon>Caerostris</taxon>
    </lineage>
</organism>